<evidence type="ECO:0000313" key="2">
    <source>
        <dbReference type="Proteomes" id="UP001454036"/>
    </source>
</evidence>
<organism evidence="1 2">
    <name type="scientific">Lithospermum erythrorhizon</name>
    <name type="common">Purple gromwell</name>
    <name type="synonym">Lithospermum officinale var. erythrorhizon</name>
    <dbReference type="NCBI Taxonomy" id="34254"/>
    <lineage>
        <taxon>Eukaryota</taxon>
        <taxon>Viridiplantae</taxon>
        <taxon>Streptophyta</taxon>
        <taxon>Embryophyta</taxon>
        <taxon>Tracheophyta</taxon>
        <taxon>Spermatophyta</taxon>
        <taxon>Magnoliopsida</taxon>
        <taxon>eudicotyledons</taxon>
        <taxon>Gunneridae</taxon>
        <taxon>Pentapetalae</taxon>
        <taxon>asterids</taxon>
        <taxon>lamiids</taxon>
        <taxon>Boraginales</taxon>
        <taxon>Boraginaceae</taxon>
        <taxon>Boraginoideae</taxon>
        <taxon>Lithospermeae</taxon>
        <taxon>Lithospermum</taxon>
    </lineage>
</organism>
<accession>A0AAV3R356</accession>
<dbReference type="Proteomes" id="UP001454036">
    <property type="component" value="Unassembled WGS sequence"/>
</dbReference>
<proteinExistence type="predicted"/>
<comment type="caution">
    <text evidence="1">The sequence shown here is derived from an EMBL/GenBank/DDBJ whole genome shotgun (WGS) entry which is preliminary data.</text>
</comment>
<name>A0AAV3R356_LITER</name>
<reference evidence="1 2" key="1">
    <citation type="submission" date="2024-01" db="EMBL/GenBank/DDBJ databases">
        <title>The complete chloroplast genome sequence of Lithospermum erythrorhizon: insights into the phylogenetic relationship among Boraginaceae species and the maternal lineages of purple gromwells.</title>
        <authorList>
            <person name="Okada T."/>
            <person name="Watanabe K."/>
        </authorList>
    </citation>
    <scope>NUCLEOTIDE SEQUENCE [LARGE SCALE GENOMIC DNA]</scope>
</reference>
<sequence length="105" mass="12194">MDEIIQLIQRNNEEVVAQNKRLDMQSEKIRKMLTTQYHIEVELEEEVDSIVDVEMNGGELIDDNEKPYNSPSPYVPPIPFSKRLERCKVIDDTLDGSSPTEEEKE</sequence>
<evidence type="ECO:0000313" key="1">
    <source>
        <dbReference type="EMBL" id="GAA0170804.1"/>
    </source>
</evidence>
<gene>
    <name evidence="1" type="ORF">LIER_24988</name>
</gene>
<dbReference type="EMBL" id="BAABME010007405">
    <property type="protein sequence ID" value="GAA0170804.1"/>
    <property type="molecule type" value="Genomic_DNA"/>
</dbReference>
<protein>
    <submittedName>
        <fullName evidence="1">Uncharacterized protein</fullName>
    </submittedName>
</protein>
<dbReference type="AlphaFoldDB" id="A0AAV3R356"/>
<keyword evidence="2" id="KW-1185">Reference proteome</keyword>